<protein>
    <recommendedName>
        <fullName evidence="12">Tafazzin family protein</fullName>
    </recommendedName>
</protein>
<proteinExistence type="inferred from homology"/>
<evidence type="ECO:0000256" key="9">
    <source>
        <dbReference type="ARBA" id="ARBA00023315"/>
    </source>
</evidence>
<organism evidence="14 15">
    <name type="scientific">Fibroporia radiculosa</name>
    <dbReference type="NCBI Taxonomy" id="599839"/>
    <lineage>
        <taxon>Eukaryota</taxon>
        <taxon>Fungi</taxon>
        <taxon>Dikarya</taxon>
        <taxon>Basidiomycota</taxon>
        <taxon>Agaricomycotina</taxon>
        <taxon>Agaricomycetes</taxon>
        <taxon>Polyporales</taxon>
        <taxon>Fibroporiaceae</taxon>
        <taxon>Fibroporia</taxon>
    </lineage>
</organism>
<keyword evidence="5" id="KW-0999">Mitochondrion inner membrane</keyword>
<comment type="similarity">
    <text evidence="2 12">Belongs to the taffazin family.</text>
</comment>
<dbReference type="GO" id="GO:0035965">
    <property type="term" value="P:cardiolipin acyl-chain remodeling"/>
    <property type="evidence" value="ECO:0007669"/>
    <property type="project" value="TreeGrafter"/>
</dbReference>
<keyword evidence="9" id="KW-0012">Acyltransferase</keyword>
<dbReference type="HOGENOM" id="CLU_046747_0_1_1"/>
<evidence type="ECO:0000256" key="4">
    <source>
        <dbReference type="ARBA" id="ARBA00022787"/>
    </source>
</evidence>
<name>J4GMN7_9APHY</name>
<dbReference type="RefSeq" id="XP_012179483.1">
    <property type="nucleotide sequence ID" value="XM_012324093.1"/>
</dbReference>
<reference evidence="14 15" key="1">
    <citation type="journal article" date="2012" name="Appl. Environ. Microbiol.">
        <title>Short-read sequencing for genomic analysis of the brown rot fungus Fibroporia radiculosa.</title>
        <authorList>
            <person name="Tang J.D."/>
            <person name="Perkins A.D."/>
            <person name="Sonstegard T.S."/>
            <person name="Schroeder S.G."/>
            <person name="Burgess S.C."/>
            <person name="Diehl S.V."/>
        </authorList>
    </citation>
    <scope>NUCLEOTIDE SEQUENCE [LARGE SCALE GENOMIC DNA]</scope>
    <source>
        <strain evidence="14 15">TFFH 294</strain>
    </source>
</reference>
<dbReference type="PANTHER" id="PTHR12497:SF0">
    <property type="entry name" value="TAFAZZIN"/>
    <property type="match status" value="1"/>
</dbReference>
<keyword evidence="7" id="KW-0496">Mitochondrion</keyword>
<dbReference type="InParanoid" id="J4GMN7"/>
<keyword evidence="6" id="KW-0443">Lipid metabolism</keyword>
<keyword evidence="3" id="KW-0808">Transferase</keyword>
<evidence type="ECO:0000313" key="15">
    <source>
        <dbReference type="Proteomes" id="UP000006352"/>
    </source>
</evidence>
<gene>
    <name evidence="14" type="ORF">FIBRA_02228</name>
</gene>
<evidence type="ECO:0000256" key="2">
    <source>
        <dbReference type="ARBA" id="ARBA00010524"/>
    </source>
</evidence>
<dbReference type="InterPro" id="IPR000872">
    <property type="entry name" value="Tafazzin"/>
</dbReference>
<dbReference type="GO" id="GO:0005743">
    <property type="term" value="C:mitochondrial inner membrane"/>
    <property type="evidence" value="ECO:0007669"/>
    <property type="project" value="UniProtKB-SubCell"/>
</dbReference>
<accession>J4GMN7</accession>
<comment type="catalytic activity">
    <reaction evidence="11">
        <text>1'-[1,2-diacyl-sn-glycero-3-phospho],3'-[1-acyl-sn-glycero-3-phospho]-glycerol + a 1,2-diacyl-sn-glycero-3-phosphocholine = a cardiolipin + a 1-acyl-sn-glycero-3-phosphocholine</text>
        <dbReference type="Rhea" id="RHEA:33731"/>
        <dbReference type="ChEBI" id="CHEBI:57643"/>
        <dbReference type="ChEBI" id="CHEBI:58168"/>
        <dbReference type="ChEBI" id="CHEBI:62237"/>
        <dbReference type="ChEBI" id="CHEBI:64743"/>
    </reaction>
    <physiologicalReaction direction="left-to-right" evidence="11">
        <dbReference type="Rhea" id="RHEA:33732"/>
    </physiologicalReaction>
    <physiologicalReaction direction="right-to-left" evidence="11">
        <dbReference type="Rhea" id="RHEA:33733"/>
    </physiologicalReaction>
</comment>
<dbReference type="PRINTS" id="PR00979">
    <property type="entry name" value="TAFAZZIN"/>
</dbReference>
<evidence type="ECO:0000256" key="7">
    <source>
        <dbReference type="ARBA" id="ARBA00023128"/>
    </source>
</evidence>
<dbReference type="CDD" id="cd07989">
    <property type="entry name" value="LPLAT_AGPAT-like"/>
    <property type="match status" value="1"/>
</dbReference>
<sequence length="312" mass="34979">MNGLLSRATVTAVGLLCKTFLNIGYCSSVNVNGIENLYEALESNERNNGRGVITVANHISTLDDPVVWGVLPFRFYLDSRMMRWTLGASDVMFTNPKGQIIETFRGRGIYQPAVDTAIEKLNQGDWIHLFCEGKVNQPAFNPHEDPTRLLRFKWGVGRILMESNKPPVIIPMWLTGFDQLMPERRQAPWKFFPRPRAALTITFGEPISIDELRERLEGIVRERKEPAAPKTTRGGMIAPERPRDERTSALTAASRWLGGAVAPEKNGQSGQCNPALYTVDQVASIRSAVTALVQEKVEELGREVTKRQRSKC</sequence>
<evidence type="ECO:0000259" key="13">
    <source>
        <dbReference type="SMART" id="SM00563"/>
    </source>
</evidence>
<dbReference type="Proteomes" id="UP000006352">
    <property type="component" value="Unassembled WGS sequence"/>
</dbReference>
<dbReference type="GO" id="GO:0047184">
    <property type="term" value="F:1-acylglycerophosphocholine O-acyltransferase activity"/>
    <property type="evidence" value="ECO:0007669"/>
    <property type="project" value="TreeGrafter"/>
</dbReference>
<feature type="domain" description="Phospholipid/glycerol acyltransferase" evidence="13">
    <location>
        <begin position="52"/>
        <end position="177"/>
    </location>
</feature>
<dbReference type="EMBL" id="HE796971">
    <property type="protein sequence ID" value="CCM00200.1"/>
    <property type="molecule type" value="Genomic_DNA"/>
</dbReference>
<comment type="subcellular location">
    <subcellularLocation>
        <location evidence="1">Mitochondrion inner membrane</location>
        <topology evidence="1">Peripheral membrane protein</topology>
        <orientation evidence="1">Intermembrane side</orientation>
    </subcellularLocation>
    <subcellularLocation>
        <location evidence="10">Mitochondrion outer membrane</location>
        <topology evidence="10">Peripheral membrane protein</topology>
        <orientation evidence="10">Intermembrane side</orientation>
    </subcellularLocation>
</comment>
<dbReference type="PANTHER" id="PTHR12497">
    <property type="entry name" value="TAZ PROTEIN TAFAZZIN"/>
    <property type="match status" value="1"/>
</dbReference>
<dbReference type="Pfam" id="PF01553">
    <property type="entry name" value="Acyltransferase"/>
    <property type="match status" value="1"/>
</dbReference>
<evidence type="ECO:0000256" key="12">
    <source>
        <dbReference type="RuleBase" id="RU365062"/>
    </source>
</evidence>
<keyword evidence="15" id="KW-1185">Reference proteome</keyword>
<keyword evidence="4" id="KW-1000">Mitochondrion outer membrane</keyword>
<dbReference type="AlphaFoldDB" id="J4GMN7"/>
<dbReference type="SUPFAM" id="SSF69593">
    <property type="entry name" value="Glycerol-3-phosphate (1)-acyltransferase"/>
    <property type="match status" value="1"/>
</dbReference>
<dbReference type="InterPro" id="IPR002123">
    <property type="entry name" value="Plipid/glycerol_acylTrfase"/>
</dbReference>
<evidence type="ECO:0000256" key="3">
    <source>
        <dbReference type="ARBA" id="ARBA00022679"/>
    </source>
</evidence>
<dbReference type="GeneID" id="24095111"/>
<dbReference type="GO" id="GO:0005741">
    <property type="term" value="C:mitochondrial outer membrane"/>
    <property type="evidence" value="ECO:0007669"/>
    <property type="project" value="UniProtKB-SubCell"/>
</dbReference>
<evidence type="ECO:0000313" key="14">
    <source>
        <dbReference type="EMBL" id="CCM00200.1"/>
    </source>
</evidence>
<keyword evidence="8" id="KW-0472">Membrane</keyword>
<dbReference type="SMART" id="SM00563">
    <property type="entry name" value="PlsC"/>
    <property type="match status" value="1"/>
</dbReference>
<evidence type="ECO:0000256" key="6">
    <source>
        <dbReference type="ARBA" id="ARBA00023098"/>
    </source>
</evidence>
<evidence type="ECO:0000256" key="10">
    <source>
        <dbReference type="ARBA" id="ARBA00024323"/>
    </source>
</evidence>
<evidence type="ECO:0000256" key="1">
    <source>
        <dbReference type="ARBA" id="ARBA00004137"/>
    </source>
</evidence>
<dbReference type="STRING" id="599839.J4GMN7"/>
<evidence type="ECO:0000256" key="8">
    <source>
        <dbReference type="ARBA" id="ARBA00023136"/>
    </source>
</evidence>
<dbReference type="OrthoDB" id="193467at2759"/>
<evidence type="ECO:0000256" key="5">
    <source>
        <dbReference type="ARBA" id="ARBA00022792"/>
    </source>
</evidence>
<dbReference type="GO" id="GO:0007007">
    <property type="term" value="P:inner mitochondrial membrane organization"/>
    <property type="evidence" value="ECO:0007669"/>
    <property type="project" value="TreeGrafter"/>
</dbReference>
<evidence type="ECO:0000256" key="11">
    <source>
        <dbReference type="ARBA" id="ARBA00047906"/>
    </source>
</evidence>